<dbReference type="GO" id="GO:0004674">
    <property type="term" value="F:protein serine/threonine kinase activity"/>
    <property type="evidence" value="ECO:0007669"/>
    <property type="project" value="UniProtKB-KW"/>
</dbReference>
<keyword evidence="6" id="KW-0547">Nucleotide-binding</keyword>
<feature type="compositionally biased region" description="Basic and acidic residues" evidence="10">
    <location>
        <begin position="437"/>
        <end position="453"/>
    </location>
</feature>
<dbReference type="OrthoDB" id="303614at2759"/>
<evidence type="ECO:0000256" key="5">
    <source>
        <dbReference type="ARBA" id="ARBA00022679"/>
    </source>
</evidence>
<evidence type="ECO:0000313" key="15">
    <source>
        <dbReference type="Proteomes" id="UP000177622"/>
    </source>
</evidence>
<dbReference type="PANTHER" id="PTHR43047">
    <property type="entry name" value="TWO-COMPONENT HISTIDINE PROTEIN KINASE"/>
    <property type="match status" value="1"/>
</dbReference>
<dbReference type="SUPFAM" id="SSF47384">
    <property type="entry name" value="Homodimeric domain of signal transducing histidine kinase"/>
    <property type="match status" value="1"/>
</dbReference>
<comment type="caution">
    <text evidence="14">The sequence shown here is derived from an EMBL/GenBank/DDBJ whole genome shotgun (WGS) entry which is preliminary data.</text>
</comment>
<evidence type="ECO:0000256" key="2">
    <source>
        <dbReference type="ARBA" id="ARBA00012438"/>
    </source>
</evidence>
<evidence type="ECO:0000256" key="4">
    <source>
        <dbReference type="ARBA" id="ARBA00022553"/>
    </source>
</evidence>
<gene>
    <name evidence="14" type="ORF">PENARI_c050G10601</name>
</gene>
<dbReference type="FunFam" id="1.10.510.10:FF:000624">
    <property type="entry name" value="Mitogen-activated protein kinase"/>
    <property type="match status" value="1"/>
</dbReference>
<evidence type="ECO:0000256" key="1">
    <source>
        <dbReference type="ARBA" id="ARBA00000085"/>
    </source>
</evidence>
<dbReference type="InterPro" id="IPR008271">
    <property type="entry name" value="Ser/Thr_kinase_AS"/>
</dbReference>
<dbReference type="FunFam" id="1.10.287.130:FF:000023">
    <property type="entry name" value="Sensor histidine kinase/response regulator, putative"/>
    <property type="match status" value="1"/>
</dbReference>
<dbReference type="GO" id="GO:0005524">
    <property type="term" value="F:ATP binding"/>
    <property type="evidence" value="ECO:0007669"/>
    <property type="project" value="UniProtKB-KW"/>
</dbReference>
<dbReference type="PROSITE" id="PS50109">
    <property type="entry name" value="HIS_KIN"/>
    <property type="match status" value="1"/>
</dbReference>
<dbReference type="EC" id="2.7.13.3" evidence="2"/>
<keyword evidence="3" id="KW-0723">Serine/threonine-protein kinase</keyword>
<accession>A0A1F5L243</accession>
<evidence type="ECO:0000259" key="11">
    <source>
        <dbReference type="PROSITE" id="PS50011"/>
    </source>
</evidence>
<dbReference type="GO" id="GO:0005886">
    <property type="term" value="C:plasma membrane"/>
    <property type="evidence" value="ECO:0007669"/>
    <property type="project" value="TreeGrafter"/>
</dbReference>
<feature type="region of interest" description="Disordered" evidence="10">
    <location>
        <begin position="259"/>
        <end position="302"/>
    </location>
</feature>
<dbReference type="SUPFAM" id="SSF52172">
    <property type="entry name" value="CheY-like"/>
    <property type="match status" value="1"/>
</dbReference>
<dbReference type="STRING" id="1835702.A0A1F5L243"/>
<keyword evidence="8" id="KW-0067">ATP-binding</keyword>
<dbReference type="PRINTS" id="PR00344">
    <property type="entry name" value="BCTRLSENSOR"/>
</dbReference>
<dbReference type="Gene3D" id="1.10.287.130">
    <property type="match status" value="1"/>
</dbReference>
<dbReference type="PROSITE" id="PS50011">
    <property type="entry name" value="PROTEIN_KINASE_DOM"/>
    <property type="match status" value="1"/>
</dbReference>
<feature type="domain" description="Histidine kinase" evidence="12">
    <location>
        <begin position="355"/>
        <end position="654"/>
    </location>
</feature>
<keyword evidence="5" id="KW-0808">Transferase</keyword>
<dbReference type="CDD" id="cd17546">
    <property type="entry name" value="REC_hyHK_CKI1_RcsC-like"/>
    <property type="match status" value="1"/>
</dbReference>
<evidence type="ECO:0000259" key="12">
    <source>
        <dbReference type="PROSITE" id="PS50109"/>
    </source>
</evidence>
<dbReference type="SUPFAM" id="SSF55874">
    <property type="entry name" value="ATPase domain of HSP90 chaperone/DNA topoisomerase II/histidine kinase"/>
    <property type="match status" value="1"/>
</dbReference>
<dbReference type="InterPro" id="IPR003594">
    <property type="entry name" value="HATPase_dom"/>
</dbReference>
<feature type="region of interest" description="Disordered" evidence="10">
    <location>
        <begin position="834"/>
        <end position="881"/>
    </location>
</feature>
<dbReference type="InterPro" id="IPR005467">
    <property type="entry name" value="His_kinase_dom"/>
</dbReference>
<keyword evidence="7" id="KW-0418">Kinase</keyword>
<dbReference type="AlphaFoldDB" id="A0A1F5L243"/>
<dbReference type="GO" id="GO:0000155">
    <property type="term" value="F:phosphorelay sensor kinase activity"/>
    <property type="evidence" value="ECO:0007669"/>
    <property type="project" value="InterPro"/>
</dbReference>
<dbReference type="GeneID" id="34582114"/>
<dbReference type="Pfam" id="PF02518">
    <property type="entry name" value="HATPase_c"/>
    <property type="match status" value="1"/>
</dbReference>
<dbReference type="InterPro" id="IPR001789">
    <property type="entry name" value="Sig_transdc_resp-reg_receiver"/>
</dbReference>
<dbReference type="RefSeq" id="XP_022482767.1">
    <property type="nucleotide sequence ID" value="XM_022637380.1"/>
</dbReference>
<dbReference type="CDD" id="cd00082">
    <property type="entry name" value="HisKA"/>
    <property type="match status" value="1"/>
</dbReference>
<evidence type="ECO:0000256" key="10">
    <source>
        <dbReference type="SAM" id="MobiDB-lite"/>
    </source>
</evidence>
<dbReference type="Pfam" id="PF00069">
    <property type="entry name" value="Pkinase"/>
    <property type="match status" value="1"/>
</dbReference>
<proteinExistence type="predicted"/>
<evidence type="ECO:0000259" key="13">
    <source>
        <dbReference type="PROSITE" id="PS50110"/>
    </source>
</evidence>
<dbReference type="InterPro" id="IPR011009">
    <property type="entry name" value="Kinase-like_dom_sf"/>
</dbReference>
<dbReference type="InterPro" id="IPR036097">
    <property type="entry name" value="HisK_dim/P_sf"/>
</dbReference>
<protein>
    <recommendedName>
        <fullName evidence="2">histidine kinase</fullName>
        <ecNumber evidence="2">2.7.13.3</ecNumber>
    </recommendedName>
</protein>
<dbReference type="Pfam" id="PF00512">
    <property type="entry name" value="HisKA"/>
    <property type="match status" value="1"/>
</dbReference>
<feature type="domain" description="Response regulatory" evidence="13">
    <location>
        <begin position="906"/>
        <end position="1036"/>
    </location>
</feature>
<evidence type="ECO:0000313" key="14">
    <source>
        <dbReference type="EMBL" id="OGE47308.1"/>
    </source>
</evidence>
<dbReference type="InterPro" id="IPR004358">
    <property type="entry name" value="Sig_transdc_His_kin-like_C"/>
</dbReference>
<name>A0A1F5L243_PENAI</name>
<dbReference type="PROSITE" id="PS50110">
    <property type="entry name" value="RESPONSE_REGULATORY"/>
    <property type="match status" value="1"/>
</dbReference>
<feature type="modified residue" description="4-aspartylphosphate" evidence="9">
    <location>
        <position position="957"/>
    </location>
</feature>
<dbReference type="PANTHER" id="PTHR43047:SF72">
    <property type="entry name" value="OSMOSENSING HISTIDINE PROTEIN KINASE SLN1"/>
    <property type="match status" value="1"/>
</dbReference>
<feature type="domain" description="Protein kinase" evidence="11">
    <location>
        <begin position="1"/>
        <end position="287"/>
    </location>
</feature>
<evidence type="ECO:0000256" key="3">
    <source>
        <dbReference type="ARBA" id="ARBA00022527"/>
    </source>
</evidence>
<sequence length="1036" mass="115257">MEIKLRKHLNHGNVGETSPKNSGTGRNEKQIVNLLDIFISPAEDMYAVSLFTPSLRFLSVNMRSYLVTDLMKTDIEALLKAKPIENEFVRYLIYQIMRGLKYLHSAGVVHRDLKPSNILINDKCDLKIWNFGLAQVQGSCMTGYVATDYYMAPEVMLTWKEYGEKIDIWSAGCIFAEMLRGQPLFPRQNEIHQLHVITELLGTPSEDIISEVTPREVGIYRVFIYDEPRTGRAVVVPEPLFSSLLRRYPRGKIFSYNDNGLVSEDSNDTSQNKPGSENRGTTDNAYHTDERRSSSEKRNKPTFRQDADHLIKIFPEARNILFLPIWDSGKRSIMAEIHRLEVEAAEKAKTKLVTSITHELRTPLHGILGTADILSDTAMNATQYGMIHTIESCGRTLLDTINNLLDVTFIDKYQKKPSRLSGNLGEKQIDLPASSMDRGHMQSKDRGEKASSSHVKLDAVLEEVTESVFAGYSFYPHPHTPHPALTDFSSRSAGPASASDVVGPRASQVTIIFDIQPDTTWDFDTHPGAWRRILMNVLGNALKYTPSGYIYVGLASYQNCASRSKTGPVNQSLGEQNQEFEVTLTVKDTGKGIGPEYLQNDLFTPFMQEDPLASGSGLGLSIVRQAVHSLGGSIEINSTKGVGTELTIRTPLTRFPGTSDVSSLESVFNSLQTFTRGKTIGLLGFGFSLRSRRDTVLYSSLERLCRDWFDLKVTSVSPLKDEPVAFDFYLAVQTELDSEDVEGRNIVALNKHLDGGNGCSPPVVVICQSPEEAHSMFVAAKNRDETPVFEFISQPCGPRKLARTLSLCMKRQLNQQSGRPSPEELTRWVEMPESSHLPLDLEVSDPPQERMKISKRPTTDAIRGPQYRSPRSLSSEDSREVDSQIIALPTSASKEGQGNPELPSPSVLLVDDNDLNLRLLCAYTKKGNYEYMTAQNGAESVATYEAHPGKFRVVILDISMPVMDGFEAARQIRRLEKEYRAGLGESARQALPPTIVAALTGLGSLDAQKEAFRSGIDTFLIKPAPSDRICTQFYSG</sequence>
<keyword evidence="4 9" id="KW-0597">Phosphoprotein</keyword>
<organism evidence="14 15">
    <name type="scientific">Penicillium arizonense</name>
    <dbReference type="NCBI Taxonomy" id="1835702"/>
    <lineage>
        <taxon>Eukaryota</taxon>
        <taxon>Fungi</taxon>
        <taxon>Dikarya</taxon>
        <taxon>Ascomycota</taxon>
        <taxon>Pezizomycotina</taxon>
        <taxon>Eurotiomycetes</taxon>
        <taxon>Eurotiomycetidae</taxon>
        <taxon>Eurotiales</taxon>
        <taxon>Aspergillaceae</taxon>
        <taxon>Penicillium</taxon>
    </lineage>
</organism>
<dbReference type="Pfam" id="PF00072">
    <property type="entry name" value="Response_reg"/>
    <property type="match status" value="1"/>
</dbReference>
<dbReference type="SMART" id="SM00387">
    <property type="entry name" value="HATPase_c"/>
    <property type="match status" value="1"/>
</dbReference>
<comment type="catalytic activity">
    <reaction evidence="1">
        <text>ATP + protein L-histidine = ADP + protein N-phospho-L-histidine.</text>
        <dbReference type="EC" id="2.7.13.3"/>
    </reaction>
</comment>
<evidence type="ECO:0000256" key="9">
    <source>
        <dbReference type="PROSITE-ProRule" id="PRU00169"/>
    </source>
</evidence>
<dbReference type="SMART" id="SM00448">
    <property type="entry name" value="REC"/>
    <property type="match status" value="1"/>
</dbReference>
<evidence type="ECO:0000256" key="8">
    <source>
        <dbReference type="ARBA" id="ARBA00022840"/>
    </source>
</evidence>
<dbReference type="InterPro" id="IPR036890">
    <property type="entry name" value="HATPase_C_sf"/>
</dbReference>
<dbReference type="Proteomes" id="UP000177622">
    <property type="component" value="Unassembled WGS sequence"/>
</dbReference>
<dbReference type="InterPro" id="IPR003661">
    <property type="entry name" value="HisK_dim/P_dom"/>
</dbReference>
<dbReference type="InterPro" id="IPR011006">
    <property type="entry name" value="CheY-like_superfamily"/>
</dbReference>
<dbReference type="SMART" id="SM00388">
    <property type="entry name" value="HisKA"/>
    <property type="match status" value="1"/>
</dbReference>
<feature type="compositionally biased region" description="Polar residues" evidence="10">
    <location>
        <begin position="268"/>
        <end position="285"/>
    </location>
</feature>
<dbReference type="EMBL" id="LXJU01000050">
    <property type="protein sequence ID" value="OGE47308.1"/>
    <property type="molecule type" value="Genomic_DNA"/>
</dbReference>
<feature type="region of interest" description="Disordered" evidence="10">
    <location>
        <begin position="419"/>
        <end position="453"/>
    </location>
</feature>
<dbReference type="Gene3D" id="3.40.50.2300">
    <property type="match status" value="1"/>
</dbReference>
<reference evidence="14 15" key="1">
    <citation type="journal article" date="2016" name="Sci. Rep.">
        <title>Penicillium arizonense, a new, genome sequenced fungal species, reveals a high chemical diversity in secreted metabolites.</title>
        <authorList>
            <person name="Grijseels S."/>
            <person name="Nielsen J.C."/>
            <person name="Randelovic M."/>
            <person name="Nielsen J."/>
            <person name="Nielsen K.F."/>
            <person name="Workman M."/>
            <person name="Frisvad J.C."/>
        </authorList>
    </citation>
    <scope>NUCLEOTIDE SEQUENCE [LARGE SCALE GENOMIC DNA]</scope>
    <source>
        <strain evidence="14 15">CBS 141311</strain>
    </source>
</reference>
<dbReference type="SMART" id="SM00220">
    <property type="entry name" value="S_TKc"/>
    <property type="match status" value="1"/>
</dbReference>
<evidence type="ECO:0000256" key="7">
    <source>
        <dbReference type="ARBA" id="ARBA00022777"/>
    </source>
</evidence>
<dbReference type="InterPro" id="IPR000719">
    <property type="entry name" value="Prot_kinase_dom"/>
</dbReference>
<dbReference type="Gene3D" id="1.10.510.10">
    <property type="entry name" value="Transferase(Phosphotransferase) domain 1"/>
    <property type="match status" value="1"/>
</dbReference>
<evidence type="ECO:0000256" key="6">
    <source>
        <dbReference type="ARBA" id="ARBA00022741"/>
    </source>
</evidence>
<keyword evidence="15" id="KW-1185">Reference proteome</keyword>
<dbReference type="SUPFAM" id="SSF56112">
    <property type="entry name" value="Protein kinase-like (PK-like)"/>
    <property type="match status" value="1"/>
</dbReference>
<dbReference type="GO" id="GO:0009927">
    <property type="term" value="F:histidine phosphotransfer kinase activity"/>
    <property type="evidence" value="ECO:0007669"/>
    <property type="project" value="TreeGrafter"/>
</dbReference>
<dbReference type="Gene3D" id="3.30.565.10">
    <property type="entry name" value="Histidine kinase-like ATPase, C-terminal domain"/>
    <property type="match status" value="1"/>
</dbReference>
<feature type="compositionally biased region" description="Basic and acidic residues" evidence="10">
    <location>
        <begin position="286"/>
        <end position="302"/>
    </location>
</feature>
<dbReference type="PROSITE" id="PS00108">
    <property type="entry name" value="PROTEIN_KINASE_ST"/>
    <property type="match status" value="1"/>
</dbReference>